<dbReference type="Proteomes" id="UP000001876">
    <property type="component" value="Unassembled WGS sequence"/>
</dbReference>
<sequence length="65" mass="7195">MAPPSSNRALRVVARAFVGAYYRDLNDAPDRVARYYTEDSVFALEDGTTPRKERRKRAAGASSSS</sequence>
<evidence type="ECO:0000313" key="4">
    <source>
        <dbReference type="Proteomes" id="UP000001876"/>
    </source>
</evidence>
<dbReference type="KEGG" id="mpp:MICPUCDRAFT_53252"/>
<feature type="region of interest" description="Disordered" evidence="1">
    <location>
        <begin position="46"/>
        <end position="65"/>
    </location>
</feature>
<keyword evidence="4" id="KW-1185">Reference proteome</keyword>
<dbReference type="Gene3D" id="3.10.450.50">
    <property type="match status" value="1"/>
</dbReference>
<dbReference type="GeneID" id="9688957"/>
<protein>
    <submittedName>
        <fullName evidence="3">Predicted protein</fullName>
    </submittedName>
</protein>
<evidence type="ECO:0000256" key="1">
    <source>
        <dbReference type="SAM" id="MobiDB-lite"/>
    </source>
</evidence>
<accession>C1N6E0</accession>
<dbReference type="OrthoDB" id="10690614at2759"/>
<gene>
    <name evidence="3" type="ORF">MICPUCDRAFT_53252</name>
</gene>
<dbReference type="InterPro" id="IPR018222">
    <property type="entry name" value="Nuclear_transport_factor_2_euk"/>
</dbReference>
<dbReference type="InterPro" id="IPR032710">
    <property type="entry name" value="NTF2-like_dom_sf"/>
</dbReference>
<dbReference type="RefSeq" id="XP_003063320.1">
    <property type="nucleotide sequence ID" value="XM_003063274.1"/>
</dbReference>
<dbReference type="EMBL" id="GG663748">
    <property type="protein sequence ID" value="EEH52456.1"/>
    <property type="molecule type" value="Genomic_DNA"/>
</dbReference>
<evidence type="ECO:0000313" key="3">
    <source>
        <dbReference type="EMBL" id="EEH52456.1"/>
    </source>
</evidence>
<dbReference type="PROSITE" id="PS50177">
    <property type="entry name" value="NTF2_DOMAIN"/>
    <property type="match status" value="1"/>
</dbReference>
<dbReference type="SUPFAM" id="SSF54427">
    <property type="entry name" value="NTF2-like"/>
    <property type="match status" value="1"/>
</dbReference>
<dbReference type="AlphaFoldDB" id="C1N6E0"/>
<reference evidence="3 4" key="1">
    <citation type="journal article" date="2009" name="Science">
        <title>Green evolution and dynamic adaptations revealed by genomes of the marine picoeukaryotes Micromonas.</title>
        <authorList>
            <person name="Worden A.Z."/>
            <person name="Lee J.H."/>
            <person name="Mock T."/>
            <person name="Rouze P."/>
            <person name="Simmons M.P."/>
            <person name="Aerts A.L."/>
            <person name="Allen A.E."/>
            <person name="Cuvelier M.L."/>
            <person name="Derelle E."/>
            <person name="Everett M.V."/>
            <person name="Foulon E."/>
            <person name="Grimwood J."/>
            <person name="Gundlach H."/>
            <person name="Henrissat B."/>
            <person name="Napoli C."/>
            <person name="McDonald S.M."/>
            <person name="Parker M.S."/>
            <person name="Rombauts S."/>
            <person name="Salamov A."/>
            <person name="Von Dassow P."/>
            <person name="Badger J.H."/>
            <person name="Coutinho P.M."/>
            <person name="Demir E."/>
            <person name="Dubchak I."/>
            <person name="Gentemann C."/>
            <person name="Eikrem W."/>
            <person name="Gready J.E."/>
            <person name="John U."/>
            <person name="Lanier W."/>
            <person name="Lindquist E.A."/>
            <person name="Lucas S."/>
            <person name="Mayer K.F."/>
            <person name="Moreau H."/>
            <person name="Not F."/>
            <person name="Otillar R."/>
            <person name="Panaud O."/>
            <person name="Pangilinan J."/>
            <person name="Paulsen I."/>
            <person name="Piegu B."/>
            <person name="Poliakov A."/>
            <person name="Robbens S."/>
            <person name="Schmutz J."/>
            <person name="Toulza E."/>
            <person name="Wyss T."/>
            <person name="Zelensky A."/>
            <person name="Zhou K."/>
            <person name="Armbrust E.V."/>
            <person name="Bhattacharya D."/>
            <person name="Goodenough U.W."/>
            <person name="Van de Peer Y."/>
            <person name="Grigoriev I.V."/>
        </authorList>
    </citation>
    <scope>NUCLEOTIDE SEQUENCE [LARGE SCALE GENOMIC DNA]</scope>
    <source>
        <strain evidence="3 4">CCMP1545</strain>
    </source>
</reference>
<proteinExistence type="predicted"/>
<evidence type="ECO:0000259" key="2">
    <source>
        <dbReference type="PROSITE" id="PS50177"/>
    </source>
</evidence>
<organism evidence="4">
    <name type="scientific">Micromonas pusilla (strain CCMP1545)</name>
    <name type="common">Picoplanktonic green alga</name>
    <dbReference type="NCBI Taxonomy" id="564608"/>
    <lineage>
        <taxon>Eukaryota</taxon>
        <taxon>Viridiplantae</taxon>
        <taxon>Chlorophyta</taxon>
        <taxon>Mamiellophyceae</taxon>
        <taxon>Mamiellales</taxon>
        <taxon>Mamiellaceae</taxon>
        <taxon>Micromonas</taxon>
    </lineage>
</organism>
<name>C1N6E0_MICPC</name>
<feature type="domain" description="NTF2" evidence="2">
    <location>
        <begin position="13"/>
        <end position="46"/>
    </location>
</feature>